<keyword evidence="5" id="KW-1185">Reference proteome</keyword>
<keyword evidence="1" id="KW-0479">Metal-binding</keyword>
<dbReference type="EMBL" id="JAQQWI010000016">
    <property type="protein sequence ID" value="KAK8009469.1"/>
    <property type="molecule type" value="Genomic_DNA"/>
</dbReference>
<name>A0ABR1RGT7_9PEZI</name>
<keyword evidence="1" id="KW-0862">Zinc</keyword>
<gene>
    <name evidence="4" type="ORF">PG991_012020</name>
</gene>
<evidence type="ECO:0000259" key="3">
    <source>
        <dbReference type="PROSITE" id="PS50089"/>
    </source>
</evidence>
<feature type="domain" description="RING-type" evidence="3">
    <location>
        <begin position="84"/>
        <end position="132"/>
    </location>
</feature>
<dbReference type="Proteomes" id="UP001396898">
    <property type="component" value="Unassembled WGS sequence"/>
</dbReference>
<comment type="caution">
    <text evidence="4">The sequence shown here is derived from an EMBL/GenBank/DDBJ whole genome shotgun (WGS) entry which is preliminary data.</text>
</comment>
<evidence type="ECO:0000256" key="1">
    <source>
        <dbReference type="PROSITE-ProRule" id="PRU00175"/>
    </source>
</evidence>
<dbReference type="InterPro" id="IPR001841">
    <property type="entry name" value="Znf_RING"/>
</dbReference>
<dbReference type="Gene3D" id="3.30.40.10">
    <property type="entry name" value="Zinc/RING finger domain, C3HC4 (zinc finger)"/>
    <property type="match status" value="1"/>
</dbReference>
<proteinExistence type="predicted"/>
<dbReference type="PROSITE" id="PS50089">
    <property type="entry name" value="ZF_RING_2"/>
    <property type="match status" value="1"/>
</dbReference>
<evidence type="ECO:0000313" key="4">
    <source>
        <dbReference type="EMBL" id="KAK8009469.1"/>
    </source>
</evidence>
<dbReference type="InterPro" id="IPR013083">
    <property type="entry name" value="Znf_RING/FYVE/PHD"/>
</dbReference>
<reference evidence="4 5" key="1">
    <citation type="submission" date="2023-01" db="EMBL/GenBank/DDBJ databases">
        <title>Analysis of 21 Apiospora genomes using comparative genomics revels a genus with tremendous synthesis potential of carbohydrate active enzymes and secondary metabolites.</title>
        <authorList>
            <person name="Sorensen T."/>
        </authorList>
    </citation>
    <scope>NUCLEOTIDE SEQUENCE [LARGE SCALE GENOMIC DNA]</scope>
    <source>
        <strain evidence="4 5">CBS 20057</strain>
    </source>
</reference>
<evidence type="ECO:0000256" key="2">
    <source>
        <dbReference type="SAM" id="MobiDB-lite"/>
    </source>
</evidence>
<feature type="compositionally biased region" description="Low complexity" evidence="2">
    <location>
        <begin position="41"/>
        <end position="55"/>
    </location>
</feature>
<protein>
    <recommendedName>
        <fullName evidence="3">RING-type domain-containing protein</fullName>
    </recommendedName>
</protein>
<organism evidence="4 5">
    <name type="scientific">Apiospora marii</name>
    <dbReference type="NCBI Taxonomy" id="335849"/>
    <lineage>
        <taxon>Eukaryota</taxon>
        <taxon>Fungi</taxon>
        <taxon>Dikarya</taxon>
        <taxon>Ascomycota</taxon>
        <taxon>Pezizomycotina</taxon>
        <taxon>Sordariomycetes</taxon>
        <taxon>Xylariomycetidae</taxon>
        <taxon>Amphisphaeriales</taxon>
        <taxon>Apiosporaceae</taxon>
        <taxon>Apiospora</taxon>
    </lineage>
</organism>
<sequence length="185" mass="19950">MSSTMQNIMGCSSWTADFDKAVEDIRMAEADVELNRLTDEAAVAKAPQQQQQQDQASDKDGGASATPQSLPSAPETEKIEAEECPICQEESKQPQADFVTLPCPGAHRAHPECFKEWIESDCGGHDKCPMCRASLYHSCEHLLNVNLLVAGTVIPQQALEAPCNARCRGLEGGVPTTPPQISISV</sequence>
<dbReference type="SUPFAM" id="SSF57850">
    <property type="entry name" value="RING/U-box"/>
    <property type="match status" value="1"/>
</dbReference>
<feature type="region of interest" description="Disordered" evidence="2">
    <location>
        <begin position="39"/>
        <end position="86"/>
    </location>
</feature>
<evidence type="ECO:0000313" key="5">
    <source>
        <dbReference type="Proteomes" id="UP001396898"/>
    </source>
</evidence>
<accession>A0ABR1RGT7</accession>
<dbReference type="Pfam" id="PF13639">
    <property type="entry name" value="zf-RING_2"/>
    <property type="match status" value="1"/>
</dbReference>
<keyword evidence="1" id="KW-0863">Zinc-finger</keyword>